<organism evidence="4 5">
    <name type="scientific">Baekduia soli</name>
    <dbReference type="NCBI Taxonomy" id="496014"/>
    <lineage>
        <taxon>Bacteria</taxon>
        <taxon>Bacillati</taxon>
        <taxon>Actinomycetota</taxon>
        <taxon>Thermoleophilia</taxon>
        <taxon>Solirubrobacterales</taxon>
        <taxon>Baekduiaceae</taxon>
        <taxon>Baekduia</taxon>
    </lineage>
</organism>
<protein>
    <submittedName>
        <fullName evidence="4">Carbohydrate kinase family protein</fullName>
    </submittedName>
</protein>
<keyword evidence="2 4" id="KW-0418">Kinase</keyword>
<evidence type="ECO:0000256" key="2">
    <source>
        <dbReference type="ARBA" id="ARBA00022777"/>
    </source>
</evidence>
<keyword evidence="5" id="KW-1185">Reference proteome</keyword>
<evidence type="ECO:0000313" key="5">
    <source>
        <dbReference type="Proteomes" id="UP000321805"/>
    </source>
</evidence>
<name>A0A5B8UBQ5_9ACTN</name>
<dbReference type="Pfam" id="PF00294">
    <property type="entry name" value="PfkB"/>
    <property type="match status" value="1"/>
</dbReference>
<reference evidence="4 5" key="1">
    <citation type="journal article" date="2018" name="J. Microbiol.">
        <title>Baekduia soli gen. nov., sp. nov., a novel bacterium isolated from the soil of Baekdu Mountain and proposal of a novel family name, Baekduiaceae fam. nov.</title>
        <authorList>
            <person name="An D.S."/>
            <person name="Siddiqi M.Z."/>
            <person name="Kim K.H."/>
            <person name="Yu H.S."/>
            <person name="Im W.T."/>
        </authorList>
    </citation>
    <scope>NUCLEOTIDE SEQUENCE [LARGE SCALE GENOMIC DNA]</scope>
    <source>
        <strain evidence="4 5">BR7-21</strain>
    </source>
</reference>
<dbReference type="InterPro" id="IPR029056">
    <property type="entry name" value="Ribokinase-like"/>
</dbReference>
<dbReference type="GO" id="GO:0016301">
    <property type="term" value="F:kinase activity"/>
    <property type="evidence" value="ECO:0007669"/>
    <property type="project" value="UniProtKB-KW"/>
</dbReference>
<proteinExistence type="predicted"/>
<dbReference type="InterPro" id="IPR011611">
    <property type="entry name" value="PfkB_dom"/>
</dbReference>
<dbReference type="SUPFAM" id="SSF53613">
    <property type="entry name" value="Ribokinase-like"/>
    <property type="match status" value="1"/>
</dbReference>
<dbReference type="PANTHER" id="PTHR10584:SF167">
    <property type="entry name" value="PFKB DOMAIN PROTEIN"/>
    <property type="match status" value="1"/>
</dbReference>
<gene>
    <name evidence="4" type="ORF">FSW04_24530</name>
</gene>
<evidence type="ECO:0000313" key="4">
    <source>
        <dbReference type="EMBL" id="QEC50437.1"/>
    </source>
</evidence>
<accession>A0A5B8UBQ5</accession>
<feature type="domain" description="Carbohydrate kinase PfkB" evidence="3">
    <location>
        <begin position="152"/>
        <end position="269"/>
    </location>
</feature>
<sequence length="291" mass="28376">MTYDVVVAGPPFLDLGFLGLPRLPRLGEELHATGLVAGPGGAAITAIAAARLGLRSAVAWPVGDDAAGRWLAEALAAEEVAWVGPRVEETPVTAIMALDGDRAMVTRVTPTDTADPPPDGRALVTALDRARAAAAAAPGRVYAMADFAGAGGALPDLTGVRALVLNAGEARRLTGKADVEAALGALVAGTGAAAVVVTRGALGAIAAERDGAVLTAPSVPAQLVDATGAGDVFAAAYVWADLAGLALADALALAVLAGALAVSVPSGAAGARACAGLAARAQRLGLALPGA</sequence>
<keyword evidence="1" id="KW-0808">Transferase</keyword>
<dbReference type="AlphaFoldDB" id="A0A5B8UBQ5"/>
<dbReference type="Proteomes" id="UP000321805">
    <property type="component" value="Chromosome"/>
</dbReference>
<dbReference type="RefSeq" id="WP_146923063.1">
    <property type="nucleotide sequence ID" value="NZ_CP042430.1"/>
</dbReference>
<evidence type="ECO:0000256" key="1">
    <source>
        <dbReference type="ARBA" id="ARBA00022679"/>
    </source>
</evidence>
<dbReference type="Gene3D" id="3.40.1190.20">
    <property type="match status" value="1"/>
</dbReference>
<dbReference type="OrthoDB" id="7946249at2"/>
<evidence type="ECO:0000259" key="3">
    <source>
        <dbReference type="Pfam" id="PF00294"/>
    </source>
</evidence>
<dbReference type="EMBL" id="CP042430">
    <property type="protein sequence ID" value="QEC50437.1"/>
    <property type="molecule type" value="Genomic_DNA"/>
</dbReference>
<dbReference type="KEGG" id="bsol:FSW04_24530"/>
<dbReference type="PANTHER" id="PTHR10584">
    <property type="entry name" value="SUGAR KINASE"/>
    <property type="match status" value="1"/>
</dbReference>